<dbReference type="InterPro" id="IPR029052">
    <property type="entry name" value="Metallo-depent_PP-like"/>
</dbReference>
<evidence type="ECO:0000259" key="6">
    <source>
        <dbReference type="Pfam" id="PF00149"/>
    </source>
</evidence>
<dbReference type="Proteomes" id="UP000095672">
    <property type="component" value="Chromosome"/>
</dbReference>
<name>A0A1C9W316_9GAMM</name>
<reference evidence="8" key="1">
    <citation type="submission" date="2016-01" db="EMBL/GenBank/DDBJ databases">
        <title>Complete genome sequence of Microbulbifer sp. CCB-MM1, a halophile isolated from Matang Mangrove Forest, Perak.</title>
        <authorList>
            <person name="Moh T.H."/>
            <person name="Dinesh B."/>
            <person name="Lau N.-S."/>
            <person name="Go F."/>
            <person name="Alexander Chong S.-C."/>
        </authorList>
    </citation>
    <scope>NUCLEOTIDE SEQUENCE [LARGE SCALE GENOMIC DNA]</scope>
    <source>
        <strain evidence="8">CCB-MM1</strain>
    </source>
</reference>
<dbReference type="KEGG" id="micc:AUP74_00066"/>
<dbReference type="RefSeq" id="WP_069945812.1">
    <property type="nucleotide sequence ID" value="NZ_CP014143.1"/>
</dbReference>
<dbReference type="GO" id="GO:0008758">
    <property type="term" value="F:UDP-2,3-diacylglucosamine hydrolase activity"/>
    <property type="evidence" value="ECO:0007669"/>
    <property type="project" value="TreeGrafter"/>
</dbReference>
<dbReference type="PATRIC" id="fig|1769779.3.peg.64"/>
<dbReference type="PANTHER" id="PTHR34990">
    <property type="entry name" value="UDP-2,3-DIACYLGLUCOSAMINE HYDROLASE-RELATED"/>
    <property type="match status" value="1"/>
</dbReference>
<gene>
    <name evidence="7" type="ORF">AUP74_00066</name>
</gene>
<dbReference type="PANTHER" id="PTHR34990:SF2">
    <property type="entry name" value="BLL8164 PROTEIN"/>
    <property type="match status" value="1"/>
</dbReference>
<dbReference type="Gene3D" id="3.60.21.10">
    <property type="match status" value="1"/>
</dbReference>
<keyword evidence="2" id="KW-0997">Cell inner membrane</keyword>
<evidence type="ECO:0000313" key="8">
    <source>
        <dbReference type="Proteomes" id="UP000095672"/>
    </source>
</evidence>
<dbReference type="InterPro" id="IPR043461">
    <property type="entry name" value="LpxH-like"/>
</dbReference>
<evidence type="ECO:0000256" key="1">
    <source>
        <dbReference type="ARBA" id="ARBA00022475"/>
    </source>
</evidence>
<dbReference type="STRING" id="1769779.AUP74_00066"/>
<evidence type="ECO:0000313" key="7">
    <source>
        <dbReference type="EMBL" id="AOS95543.1"/>
    </source>
</evidence>
<dbReference type="OrthoDB" id="9802481at2"/>
<organism evidence="7 8">
    <name type="scientific">Microbulbifer aggregans</name>
    <dbReference type="NCBI Taxonomy" id="1769779"/>
    <lineage>
        <taxon>Bacteria</taxon>
        <taxon>Pseudomonadati</taxon>
        <taxon>Pseudomonadota</taxon>
        <taxon>Gammaproteobacteria</taxon>
        <taxon>Cellvibrionales</taxon>
        <taxon>Microbulbiferaceae</taxon>
        <taxon>Microbulbifer</taxon>
    </lineage>
</organism>
<evidence type="ECO:0000256" key="2">
    <source>
        <dbReference type="ARBA" id="ARBA00022519"/>
    </source>
</evidence>
<dbReference type="CDD" id="cd07398">
    <property type="entry name" value="MPP_YbbF-LpxH"/>
    <property type="match status" value="1"/>
</dbReference>
<dbReference type="InterPro" id="IPR004843">
    <property type="entry name" value="Calcineurin-like_PHP"/>
</dbReference>
<keyword evidence="1" id="KW-1003">Cell membrane</keyword>
<feature type="domain" description="Calcineurin-like phosphoesterase" evidence="6">
    <location>
        <begin position="6"/>
        <end position="206"/>
    </location>
</feature>
<accession>A0A1C9W316</accession>
<keyword evidence="3" id="KW-0479">Metal-binding</keyword>
<dbReference type="GO" id="GO:0046872">
    <property type="term" value="F:metal ion binding"/>
    <property type="evidence" value="ECO:0007669"/>
    <property type="project" value="UniProtKB-KW"/>
</dbReference>
<dbReference type="SUPFAM" id="SSF56300">
    <property type="entry name" value="Metallo-dependent phosphatases"/>
    <property type="match status" value="1"/>
</dbReference>
<dbReference type="EMBL" id="CP014143">
    <property type="protein sequence ID" value="AOS95543.1"/>
    <property type="molecule type" value="Genomic_DNA"/>
</dbReference>
<keyword evidence="5" id="KW-0464">Manganese</keyword>
<sequence>MSNRYRALWISDVHLGSKDSEPQRLADFLDQNRADTVYLVGDIFDMKAMAQGKGSWCHNSSMLMGMLAELSSQTPEVIYVPGNHDAPMRSWAGKRLGNIRVERDCVHESADGRRYWVTHGDQFEHQISINPISYHLGDQSYYLLLRMNRWINYWRGRFDLPWWSLANHVKNRVNAARRMMEKFEDVAIRETARKGVDGVICGHIHRASIREADSGGSNITYANCGDWVDSMTAVVEQQSGKLDLLNWHRSPKISRIMTEAVAA</sequence>
<dbReference type="AlphaFoldDB" id="A0A1C9W316"/>
<evidence type="ECO:0000256" key="5">
    <source>
        <dbReference type="ARBA" id="ARBA00023211"/>
    </source>
</evidence>
<dbReference type="GO" id="GO:0016020">
    <property type="term" value="C:membrane"/>
    <property type="evidence" value="ECO:0007669"/>
    <property type="project" value="GOC"/>
</dbReference>
<keyword evidence="4" id="KW-0472">Membrane</keyword>
<proteinExistence type="predicted"/>
<protein>
    <submittedName>
        <fullName evidence="7">UDP-2,3-diacylglucosamine hydrolase</fullName>
    </submittedName>
</protein>
<dbReference type="GO" id="GO:0009245">
    <property type="term" value="P:lipid A biosynthetic process"/>
    <property type="evidence" value="ECO:0007669"/>
    <property type="project" value="TreeGrafter"/>
</dbReference>
<keyword evidence="7" id="KW-0378">Hydrolase</keyword>
<dbReference type="Pfam" id="PF00149">
    <property type="entry name" value="Metallophos"/>
    <property type="match status" value="1"/>
</dbReference>
<keyword evidence="8" id="KW-1185">Reference proteome</keyword>
<evidence type="ECO:0000256" key="3">
    <source>
        <dbReference type="ARBA" id="ARBA00022723"/>
    </source>
</evidence>
<evidence type="ECO:0000256" key="4">
    <source>
        <dbReference type="ARBA" id="ARBA00023136"/>
    </source>
</evidence>